<evidence type="ECO:0000313" key="1">
    <source>
        <dbReference type="EMBL" id="KAA1111074.1"/>
    </source>
</evidence>
<organism evidence="1 2">
    <name type="scientific">Puccinia graminis f. sp. tritici</name>
    <dbReference type="NCBI Taxonomy" id="56615"/>
    <lineage>
        <taxon>Eukaryota</taxon>
        <taxon>Fungi</taxon>
        <taxon>Dikarya</taxon>
        <taxon>Basidiomycota</taxon>
        <taxon>Pucciniomycotina</taxon>
        <taxon>Pucciniomycetes</taxon>
        <taxon>Pucciniales</taxon>
        <taxon>Pucciniaceae</taxon>
        <taxon>Puccinia</taxon>
    </lineage>
</organism>
<proteinExistence type="predicted"/>
<dbReference type="OMA" id="LEQWQQY"/>
<evidence type="ECO:0000313" key="2">
    <source>
        <dbReference type="Proteomes" id="UP000324748"/>
    </source>
</evidence>
<dbReference type="EMBL" id="VSWC01000027">
    <property type="protein sequence ID" value="KAA1111074.1"/>
    <property type="molecule type" value="Genomic_DNA"/>
</dbReference>
<gene>
    <name evidence="1" type="ORF">PGT21_036218</name>
</gene>
<keyword evidence="2" id="KW-1185">Reference proteome</keyword>
<dbReference type="GO" id="GO:0004643">
    <property type="term" value="F:phosphoribosylaminoimidazolecarboxamide formyltransferase activity"/>
    <property type="evidence" value="ECO:0007669"/>
    <property type="project" value="InterPro"/>
</dbReference>
<dbReference type="FunFam" id="1.10.287.440:FF:000001">
    <property type="entry name" value="Bifunctional purine biosynthesis protein PURH"/>
    <property type="match status" value="1"/>
</dbReference>
<name>A0A5B0QDI3_PUCGR</name>
<dbReference type="AlphaFoldDB" id="A0A5B0QDI3"/>
<dbReference type="SUPFAM" id="SSF53927">
    <property type="entry name" value="Cytidine deaminase-like"/>
    <property type="match status" value="1"/>
</dbReference>
<dbReference type="PANTHER" id="PTHR11692">
    <property type="entry name" value="BIFUNCTIONAL PURINE BIOSYNTHESIS PROTEIN PURH"/>
    <property type="match status" value="1"/>
</dbReference>
<dbReference type="GO" id="GO:0005829">
    <property type="term" value="C:cytosol"/>
    <property type="evidence" value="ECO:0007669"/>
    <property type="project" value="TreeGrafter"/>
</dbReference>
<dbReference type="PANTHER" id="PTHR11692:SF0">
    <property type="entry name" value="BIFUNCTIONAL PURINE BIOSYNTHESIS PROTEIN ATIC"/>
    <property type="match status" value="1"/>
</dbReference>
<dbReference type="Gene3D" id="1.10.287.440">
    <property type="match status" value="1"/>
</dbReference>
<dbReference type="Proteomes" id="UP000324748">
    <property type="component" value="Unassembled WGS sequence"/>
</dbReference>
<dbReference type="Gene3D" id="3.40.140.20">
    <property type="match status" value="1"/>
</dbReference>
<dbReference type="InterPro" id="IPR024050">
    <property type="entry name" value="AICAR_Tfase_insert_dom_sf"/>
</dbReference>
<dbReference type="Pfam" id="PF01808">
    <property type="entry name" value="AICARFT_IMPCHas"/>
    <property type="match status" value="1"/>
</dbReference>
<accession>A0A5B0QDI3</accession>
<dbReference type="InterPro" id="IPR024051">
    <property type="entry name" value="AICAR_Tfase_dup_dom_sf"/>
</dbReference>
<protein>
    <recommendedName>
        <fullName evidence="3">Phosphoribosylaminoimidazolecarboxamide formyltransferase</fullName>
    </recommendedName>
</protein>
<sequence length="236" mass="26418">MDPSFQPELIERRQVHGITLEQQRNDVKITPELFKDIVTEAKDLSASAITDLIVTTLSLKYTQSNSVAYAFRGGLIGLGAGQQSRIHCTRLAGTKADLWWLQHHPKVLGMKFKPTTKRADKANAIDLYLTDAVWDNDDDEEEGVISTEHKEWEAIFKEIPKRLSKAERKEWMKKLDGVALGSDAFFPFTGNVRRAAKSGVKYIAAPGGSVMDPAVFKAADEAKMVYCKTGLRLFHH</sequence>
<dbReference type="GO" id="GO:0003937">
    <property type="term" value="F:IMP cyclohydrolase activity"/>
    <property type="evidence" value="ECO:0007669"/>
    <property type="project" value="InterPro"/>
</dbReference>
<dbReference type="InterPro" id="IPR016193">
    <property type="entry name" value="Cytidine_deaminase-like"/>
</dbReference>
<dbReference type="InterPro" id="IPR002695">
    <property type="entry name" value="PurH-like"/>
</dbReference>
<evidence type="ECO:0008006" key="3">
    <source>
        <dbReference type="Google" id="ProtNLM"/>
    </source>
</evidence>
<reference evidence="1 2" key="1">
    <citation type="submission" date="2019-05" db="EMBL/GenBank/DDBJ databases">
        <title>Emergence of the Ug99 lineage of the wheat stem rust pathogen through somatic hybridization.</title>
        <authorList>
            <person name="Li F."/>
            <person name="Upadhyaya N.M."/>
            <person name="Sperschneider J."/>
            <person name="Matny O."/>
            <person name="Nguyen-Phuc H."/>
            <person name="Mago R."/>
            <person name="Raley C."/>
            <person name="Miller M.E."/>
            <person name="Silverstein K.A.T."/>
            <person name="Henningsen E."/>
            <person name="Hirsch C.D."/>
            <person name="Visser B."/>
            <person name="Pretorius Z.A."/>
            <person name="Steffenson B.J."/>
            <person name="Schwessinger B."/>
            <person name="Dodds P.N."/>
            <person name="Figueroa M."/>
        </authorList>
    </citation>
    <scope>NUCLEOTIDE SEQUENCE [LARGE SCALE GENOMIC DNA]</scope>
    <source>
        <strain evidence="1">21-0</strain>
    </source>
</reference>
<dbReference type="GO" id="GO:0006189">
    <property type="term" value="P:'de novo' IMP biosynthetic process"/>
    <property type="evidence" value="ECO:0007669"/>
    <property type="project" value="TreeGrafter"/>
</dbReference>
<comment type="caution">
    <text evidence="1">The sequence shown here is derived from an EMBL/GenBank/DDBJ whole genome shotgun (WGS) entry which is preliminary data.</text>
</comment>
<dbReference type="OrthoDB" id="6017153at2759"/>